<accession>A0A026WFQ4</accession>
<sequence length="134" mass="15349">MSDSEGSIPSPCSSKKSVALDETIETMPIQQNHNDDKIEEFEKLLQSMIVSRSVSEEEDQVEQEDNANDKKIVGKSNLQSPNIFILQSKNLLNIISTCFLLCFYKSRLKIDAIKIIAKKWLLHNIFHIKFYTIS</sequence>
<evidence type="ECO:0000256" key="1">
    <source>
        <dbReference type="SAM" id="MobiDB-lite"/>
    </source>
</evidence>
<dbReference type="AlphaFoldDB" id="A0A026WFQ4"/>
<organism evidence="2 3">
    <name type="scientific">Ooceraea biroi</name>
    <name type="common">Clonal raider ant</name>
    <name type="synonym">Cerapachys biroi</name>
    <dbReference type="NCBI Taxonomy" id="2015173"/>
    <lineage>
        <taxon>Eukaryota</taxon>
        <taxon>Metazoa</taxon>
        <taxon>Ecdysozoa</taxon>
        <taxon>Arthropoda</taxon>
        <taxon>Hexapoda</taxon>
        <taxon>Insecta</taxon>
        <taxon>Pterygota</taxon>
        <taxon>Neoptera</taxon>
        <taxon>Endopterygota</taxon>
        <taxon>Hymenoptera</taxon>
        <taxon>Apocrita</taxon>
        <taxon>Aculeata</taxon>
        <taxon>Formicoidea</taxon>
        <taxon>Formicidae</taxon>
        <taxon>Dorylinae</taxon>
        <taxon>Ooceraea</taxon>
    </lineage>
</organism>
<feature type="compositionally biased region" description="Polar residues" evidence="1">
    <location>
        <begin position="1"/>
        <end position="16"/>
    </location>
</feature>
<dbReference type="Proteomes" id="UP000053097">
    <property type="component" value="Unassembled WGS sequence"/>
</dbReference>
<protein>
    <submittedName>
        <fullName evidence="2">Uncharacterized protein</fullName>
    </submittedName>
</protein>
<evidence type="ECO:0000313" key="3">
    <source>
        <dbReference type="Proteomes" id="UP000053097"/>
    </source>
</evidence>
<dbReference type="EMBL" id="KK107235">
    <property type="protein sequence ID" value="EZA54882.1"/>
    <property type="molecule type" value="Genomic_DNA"/>
</dbReference>
<reference evidence="2 3" key="1">
    <citation type="journal article" date="2014" name="Curr. Biol.">
        <title>The genome of the clonal raider ant Cerapachys biroi.</title>
        <authorList>
            <person name="Oxley P.R."/>
            <person name="Ji L."/>
            <person name="Fetter-Pruneda I."/>
            <person name="McKenzie S.K."/>
            <person name="Li C."/>
            <person name="Hu H."/>
            <person name="Zhang G."/>
            <person name="Kronauer D.J."/>
        </authorList>
    </citation>
    <scope>NUCLEOTIDE SEQUENCE [LARGE SCALE GENOMIC DNA]</scope>
</reference>
<keyword evidence="3" id="KW-1185">Reference proteome</keyword>
<feature type="region of interest" description="Disordered" evidence="1">
    <location>
        <begin position="1"/>
        <end position="35"/>
    </location>
</feature>
<evidence type="ECO:0000313" key="2">
    <source>
        <dbReference type="EMBL" id="EZA54882.1"/>
    </source>
</evidence>
<proteinExistence type="predicted"/>
<name>A0A026WFQ4_OOCBI</name>
<gene>
    <name evidence="2" type="ORF">X777_05385</name>
</gene>